<evidence type="ECO:0000313" key="2">
    <source>
        <dbReference type="Proteomes" id="UP001378592"/>
    </source>
</evidence>
<organism evidence="1 2">
    <name type="scientific">Gryllus longicercus</name>
    <dbReference type="NCBI Taxonomy" id="2509291"/>
    <lineage>
        <taxon>Eukaryota</taxon>
        <taxon>Metazoa</taxon>
        <taxon>Ecdysozoa</taxon>
        <taxon>Arthropoda</taxon>
        <taxon>Hexapoda</taxon>
        <taxon>Insecta</taxon>
        <taxon>Pterygota</taxon>
        <taxon>Neoptera</taxon>
        <taxon>Polyneoptera</taxon>
        <taxon>Orthoptera</taxon>
        <taxon>Ensifera</taxon>
        <taxon>Gryllidea</taxon>
        <taxon>Grylloidea</taxon>
        <taxon>Gryllidae</taxon>
        <taxon>Gryllinae</taxon>
        <taxon>Gryllus</taxon>
    </lineage>
</organism>
<gene>
    <name evidence="1" type="ORF">R5R35_011726</name>
</gene>
<evidence type="ECO:0000313" key="1">
    <source>
        <dbReference type="EMBL" id="KAK7789557.1"/>
    </source>
</evidence>
<comment type="caution">
    <text evidence="1">The sequence shown here is derived from an EMBL/GenBank/DDBJ whole genome shotgun (WGS) entry which is preliminary data.</text>
</comment>
<keyword evidence="2" id="KW-1185">Reference proteome</keyword>
<name>A0AAN9V0X6_9ORTH</name>
<sequence>MARGGTDWTYEVRTLDIFNVDETALVFGFFREKMFTFKFREISLLWKSLGKIREFTTLCSLDIKYKFQNTNYEKVNEEIRSFDQYLCCTKFLSIMSYFCNKMYEIKENRNK</sequence>
<reference evidence="1 2" key="1">
    <citation type="submission" date="2024-03" db="EMBL/GenBank/DDBJ databases">
        <title>The genome assembly and annotation of the cricket Gryllus longicercus Weissman &amp; Gray.</title>
        <authorList>
            <person name="Szrajer S."/>
            <person name="Gray D."/>
            <person name="Ylla G."/>
        </authorList>
    </citation>
    <scope>NUCLEOTIDE SEQUENCE [LARGE SCALE GENOMIC DNA]</scope>
    <source>
        <strain evidence="1">DAG 2021-001</strain>
        <tissue evidence="1">Whole body minus gut</tissue>
    </source>
</reference>
<accession>A0AAN9V0X6</accession>
<protein>
    <submittedName>
        <fullName evidence="1">Uncharacterized protein</fullName>
    </submittedName>
</protein>
<dbReference type="Proteomes" id="UP001378592">
    <property type="component" value="Unassembled WGS sequence"/>
</dbReference>
<dbReference type="AlphaFoldDB" id="A0AAN9V0X6"/>
<dbReference type="EMBL" id="JAZDUA010000736">
    <property type="protein sequence ID" value="KAK7789557.1"/>
    <property type="molecule type" value="Genomic_DNA"/>
</dbReference>
<proteinExistence type="predicted"/>